<dbReference type="Proteomes" id="UP001596105">
    <property type="component" value="Unassembled WGS sequence"/>
</dbReference>
<protein>
    <submittedName>
        <fullName evidence="1">Uncharacterized protein</fullName>
    </submittedName>
</protein>
<reference evidence="2" key="1">
    <citation type="journal article" date="2019" name="Int. J. Syst. Evol. Microbiol.">
        <title>The Global Catalogue of Microorganisms (GCM) 10K type strain sequencing project: providing services to taxonomists for standard genome sequencing and annotation.</title>
        <authorList>
            <consortium name="The Broad Institute Genomics Platform"/>
            <consortium name="The Broad Institute Genome Sequencing Center for Infectious Disease"/>
            <person name="Wu L."/>
            <person name="Ma J."/>
        </authorList>
    </citation>
    <scope>NUCLEOTIDE SEQUENCE [LARGE SCALE GENOMIC DNA]</scope>
    <source>
        <strain evidence="2">CCUG 57113</strain>
    </source>
</reference>
<proteinExistence type="predicted"/>
<accession>A0ABW0LYF3</accession>
<name>A0ABW0LYF3_9BACL</name>
<keyword evidence="2" id="KW-1185">Reference proteome</keyword>
<sequence>MTTPPKAWWDDAMARFNTKNSKAVQAAAQSMKAHFPIWDVLMFDDKPLLCKRGAVVSIYQR</sequence>
<gene>
    <name evidence="1" type="ORF">ACFPPD_19305</name>
</gene>
<dbReference type="EMBL" id="JBHSMH010000077">
    <property type="protein sequence ID" value="MFC5470840.1"/>
    <property type="molecule type" value="Genomic_DNA"/>
</dbReference>
<dbReference type="RefSeq" id="WP_378082968.1">
    <property type="nucleotide sequence ID" value="NZ_JBHSMH010000077.1"/>
</dbReference>
<evidence type="ECO:0000313" key="1">
    <source>
        <dbReference type="EMBL" id="MFC5470840.1"/>
    </source>
</evidence>
<evidence type="ECO:0000313" key="2">
    <source>
        <dbReference type="Proteomes" id="UP001596105"/>
    </source>
</evidence>
<organism evidence="1 2">
    <name type="scientific">Cohnella suwonensis</name>
    <dbReference type="NCBI Taxonomy" id="696072"/>
    <lineage>
        <taxon>Bacteria</taxon>
        <taxon>Bacillati</taxon>
        <taxon>Bacillota</taxon>
        <taxon>Bacilli</taxon>
        <taxon>Bacillales</taxon>
        <taxon>Paenibacillaceae</taxon>
        <taxon>Cohnella</taxon>
    </lineage>
</organism>
<comment type="caution">
    <text evidence="1">The sequence shown here is derived from an EMBL/GenBank/DDBJ whole genome shotgun (WGS) entry which is preliminary data.</text>
</comment>